<protein>
    <submittedName>
        <fullName evidence="1">Uncharacterized protein</fullName>
    </submittedName>
</protein>
<organism evidence="1 2">
    <name type="scientific">Cordyceps militaris</name>
    <name type="common">Caterpillar fungus</name>
    <name type="synonym">Clavaria militaris</name>
    <dbReference type="NCBI Taxonomy" id="73501"/>
    <lineage>
        <taxon>Eukaryota</taxon>
        <taxon>Fungi</taxon>
        <taxon>Dikarya</taxon>
        <taxon>Ascomycota</taxon>
        <taxon>Pezizomycotina</taxon>
        <taxon>Sordariomycetes</taxon>
        <taxon>Hypocreomycetidae</taxon>
        <taxon>Hypocreales</taxon>
        <taxon>Cordycipitaceae</taxon>
        <taxon>Cordyceps</taxon>
    </lineage>
</organism>
<dbReference type="AlphaFoldDB" id="A0A2H4SQI7"/>
<reference evidence="1 2" key="1">
    <citation type="journal article" date="2017" name="BMC Genomics">
        <title>Chromosome level assembly and secondary metabolite potential of the parasitic fungus Cordyceps militaris.</title>
        <authorList>
            <person name="Kramer G.J."/>
            <person name="Nodwell J.R."/>
        </authorList>
    </citation>
    <scope>NUCLEOTIDE SEQUENCE [LARGE SCALE GENOMIC DNA]</scope>
    <source>
        <strain evidence="1 2">ATCC 34164</strain>
    </source>
</reference>
<dbReference type="OrthoDB" id="3259529at2759"/>
<proteinExistence type="predicted"/>
<evidence type="ECO:0000313" key="2">
    <source>
        <dbReference type="Proteomes" id="UP000323067"/>
    </source>
</evidence>
<name>A0A2H4SQI7_CORMI</name>
<dbReference type="VEuPathDB" id="FungiDB:CCM_08322"/>
<dbReference type="VEuPathDB" id="FungiDB:A9K55_001259"/>
<sequence length="235" mass="27049">MSRSLEDISKTLAVIQILTEHDIPCCCVGISALKFYGARRMRSTWEICVPADLVPLAEHLFRSDGAFASLEPKKPAPVSRIHAYSRFGTCGSNHEFVIVPDCDVHLDCRAVEITHSLRGLPYPSLKDFAQSCIDRRSHVELCDFVDGTNLSEEWGEENLDLNGMHDVRWVRNMQAKKDVCPRWWPTRPKQKREIWQSYVRTKEQRLDCSRPPSRYVTQYRHIGSKDPWTMLSDAS</sequence>
<dbReference type="Proteomes" id="UP000323067">
    <property type="component" value="Chromosome iii"/>
</dbReference>
<accession>A0A2H4SQI7</accession>
<gene>
    <name evidence="1" type="ORF">A9K55_001259</name>
</gene>
<dbReference type="EMBL" id="CP023326">
    <property type="protein sequence ID" value="ATY65375.1"/>
    <property type="molecule type" value="Genomic_DNA"/>
</dbReference>
<evidence type="ECO:0000313" key="1">
    <source>
        <dbReference type="EMBL" id="ATY65375.1"/>
    </source>
</evidence>